<dbReference type="PROSITE" id="PS50216">
    <property type="entry name" value="DHHC"/>
    <property type="match status" value="1"/>
</dbReference>
<dbReference type="EC" id="2.3.1.225" evidence="12"/>
<feature type="transmembrane region" description="Helical" evidence="12">
    <location>
        <begin position="6"/>
        <end position="25"/>
    </location>
</feature>
<dbReference type="GO" id="GO:0006612">
    <property type="term" value="P:protein targeting to membrane"/>
    <property type="evidence" value="ECO:0007669"/>
    <property type="project" value="TreeGrafter"/>
</dbReference>
<organism evidence="14 15">
    <name type="scientific">[Candida] arabinofermentans NRRL YB-2248</name>
    <dbReference type="NCBI Taxonomy" id="983967"/>
    <lineage>
        <taxon>Eukaryota</taxon>
        <taxon>Fungi</taxon>
        <taxon>Dikarya</taxon>
        <taxon>Ascomycota</taxon>
        <taxon>Saccharomycotina</taxon>
        <taxon>Pichiomycetes</taxon>
        <taxon>Pichiales</taxon>
        <taxon>Pichiaceae</taxon>
        <taxon>Ogataea</taxon>
        <taxon>Ogataea/Candida clade</taxon>
    </lineage>
</organism>
<accession>A0A1E4T6E2</accession>
<evidence type="ECO:0000256" key="12">
    <source>
        <dbReference type="RuleBase" id="RU079119"/>
    </source>
</evidence>
<comment type="similarity">
    <text evidence="10">Belongs to the DHHC palmitoyltransferase family. SWF1 subfamily.</text>
</comment>
<keyword evidence="2 12" id="KW-0808">Transferase</keyword>
<dbReference type="InterPro" id="IPR001594">
    <property type="entry name" value="Palmitoyltrfase_DHHC"/>
</dbReference>
<evidence type="ECO:0000313" key="15">
    <source>
        <dbReference type="Proteomes" id="UP000094801"/>
    </source>
</evidence>
<dbReference type="AlphaFoldDB" id="A0A1E4T6E2"/>
<proteinExistence type="inferred from homology"/>
<evidence type="ECO:0000256" key="9">
    <source>
        <dbReference type="ARBA" id="ARBA00023315"/>
    </source>
</evidence>
<keyword evidence="8" id="KW-0449">Lipoprotein</keyword>
<comment type="domain">
    <text evidence="12">The DHHC domain is required for palmitoyltransferase activity.</text>
</comment>
<keyword evidence="4" id="KW-0256">Endoplasmic reticulum</keyword>
<reference evidence="15" key="1">
    <citation type="submission" date="2016-04" db="EMBL/GenBank/DDBJ databases">
        <title>Comparative genomics of biotechnologically important yeasts.</title>
        <authorList>
            <consortium name="DOE Joint Genome Institute"/>
            <person name="Riley R."/>
            <person name="Haridas S."/>
            <person name="Wolfe K.H."/>
            <person name="Lopes M.R."/>
            <person name="Hittinger C.T."/>
            <person name="Goker M."/>
            <person name="Salamov A."/>
            <person name="Wisecaver J."/>
            <person name="Long T.M."/>
            <person name="Aerts A.L."/>
            <person name="Barry K."/>
            <person name="Choi C."/>
            <person name="Clum A."/>
            <person name="Coughlan A.Y."/>
            <person name="Deshpande S."/>
            <person name="Douglass A.P."/>
            <person name="Hanson S.J."/>
            <person name="Klenk H.-P."/>
            <person name="Labutti K."/>
            <person name="Lapidus A."/>
            <person name="Lindquist E."/>
            <person name="Lipzen A."/>
            <person name="Meier-Kolthoff J.P."/>
            <person name="Ohm R.A."/>
            <person name="Otillar R.P."/>
            <person name="Pangilinan J."/>
            <person name="Peng Y."/>
            <person name="Rokas A."/>
            <person name="Rosa C.A."/>
            <person name="Scheuner C."/>
            <person name="Sibirny A.A."/>
            <person name="Slot J.C."/>
            <person name="Stielow J.B."/>
            <person name="Sun H."/>
            <person name="Kurtzman C.P."/>
            <person name="Blackwell M."/>
            <person name="Grigoriev I.V."/>
            <person name="Jeffries T.W."/>
        </authorList>
    </citation>
    <scope>NUCLEOTIDE SEQUENCE [LARGE SCALE GENOMIC DNA]</scope>
    <source>
        <strain evidence="15">NRRL YB-2248</strain>
    </source>
</reference>
<evidence type="ECO:0000256" key="10">
    <source>
        <dbReference type="ARBA" id="ARBA00038463"/>
    </source>
</evidence>
<keyword evidence="9 12" id="KW-0012">Acyltransferase</keyword>
<protein>
    <recommendedName>
        <fullName evidence="12">Palmitoyltransferase</fullName>
        <ecNumber evidence="12">2.3.1.225</ecNumber>
    </recommendedName>
</protein>
<dbReference type="Pfam" id="PF01529">
    <property type="entry name" value="DHHC"/>
    <property type="match status" value="1"/>
</dbReference>
<keyword evidence="3 12" id="KW-0812">Transmembrane</keyword>
<feature type="non-terminal residue" evidence="14">
    <location>
        <position position="394"/>
    </location>
</feature>
<keyword evidence="15" id="KW-1185">Reference proteome</keyword>
<evidence type="ECO:0000256" key="11">
    <source>
        <dbReference type="ARBA" id="ARBA00048048"/>
    </source>
</evidence>
<dbReference type="GO" id="GO:0019706">
    <property type="term" value="F:protein-cysteine S-palmitoyltransferase activity"/>
    <property type="evidence" value="ECO:0007669"/>
    <property type="project" value="UniProtKB-EC"/>
</dbReference>
<evidence type="ECO:0000313" key="14">
    <source>
        <dbReference type="EMBL" id="ODV87329.1"/>
    </source>
</evidence>
<dbReference type="EMBL" id="KV453848">
    <property type="protein sequence ID" value="ODV87329.1"/>
    <property type="molecule type" value="Genomic_DNA"/>
</dbReference>
<comment type="catalytic activity">
    <reaction evidence="11 12">
        <text>L-cysteinyl-[protein] + hexadecanoyl-CoA = S-hexadecanoyl-L-cysteinyl-[protein] + CoA</text>
        <dbReference type="Rhea" id="RHEA:36683"/>
        <dbReference type="Rhea" id="RHEA-COMP:10131"/>
        <dbReference type="Rhea" id="RHEA-COMP:11032"/>
        <dbReference type="ChEBI" id="CHEBI:29950"/>
        <dbReference type="ChEBI" id="CHEBI:57287"/>
        <dbReference type="ChEBI" id="CHEBI:57379"/>
        <dbReference type="ChEBI" id="CHEBI:74151"/>
        <dbReference type="EC" id="2.3.1.225"/>
    </reaction>
</comment>
<dbReference type="Proteomes" id="UP000094801">
    <property type="component" value="Unassembled WGS sequence"/>
</dbReference>
<evidence type="ECO:0000259" key="13">
    <source>
        <dbReference type="Pfam" id="PF01529"/>
    </source>
</evidence>
<evidence type="ECO:0000256" key="6">
    <source>
        <dbReference type="ARBA" id="ARBA00023136"/>
    </source>
</evidence>
<evidence type="ECO:0000256" key="5">
    <source>
        <dbReference type="ARBA" id="ARBA00022989"/>
    </source>
</evidence>
<sequence>LSVKVLLWLVLLLVVSVLIILFGDLPSFRGTLIEKIRTLIVHEFYEKFVLVQFQKVDRNYFNGYLSRVLLGREVMWVLGWLVPLFYLVIFSKCIEYFFKTSFSSLNKYSRVNWFQLWIIIVPSIALNYVSFLMATFADPGSLRKLSANPEQLERLRRSNIFKSDGVIFFDDVDCKTCNLPKMARSKHCSSCENCALMFDHHCVWLNNDVGYYNYRYFIMFLVSTIWIFVYGGYLNYQALNLYLTNEKLPDYIASVSYIKQIWLLITKSTVENEVAGILLCLCVLLCPLLIMFLYEHVHNMYMGVTTNETAKWEYINHLVVGGYLYKLYTPDNRVNYIVLDDETDPNHTRFVRLEDEVTVVNITPACKLIKVRDWQDLYNVYDKGFINNVKERLF</sequence>
<dbReference type="InterPro" id="IPR039859">
    <property type="entry name" value="PFA4/ZDH16/20/ERF2-like"/>
</dbReference>
<evidence type="ECO:0000256" key="8">
    <source>
        <dbReference type="ARBA" id="ARBA00023288"/>
    </source>
</evidence>
<keyword evidence="7" id="KW-0564">Palmitate</keyword>
<feature type="transmembrane region" description="Helical" evidence="12">
    <location>
        <begin position="214"/>
        <end position="233"/>
    </location>
</feature>
<feature type="transmembrane region" description="Helical" evidence="12">
    <location>
        <begin position="74"/>
        <end position="94"/>
    </location>
</feature>
<evidence type="ECO:0000256" key="1">
    <source>
        <dbReference type="ARBA" id="ARBA00004477"/>
    </source>
</evidence>
<comment type="subcellular location">
    <subcellularLocation>
        <location evidence="1">Endoplasmic reticulum membrane</location>
        <topology evidence="1">Multi-pass membrane protein</topology>
    </subcellularLocation>
</comment>
<feature type="transmembrane region" description="Helical" evidence="12">
    <location>
        <begin position="274"/>
        <end position="294"/>
    </location>
</feature>
<name>A0A1E4T6E2_9ASCO</name>
<evidence type="ECO:0000256" key="2">
    <source>
        <dbReference type="ARBA" id="ARBA00022679"/>
    </source>
</evidence>
<keyword evidence="6 12" id="KW-0472">Membrane</keyword>
<dbReference type="GO" id="GO:0005789">
    <property type="term" value="C:endoplasmic reticulum membrane"/>
    <property type="evidence" value="ECO:0007669"/>
    <property type="project" value="UniProtKB-SubCell"/>
</dbReference>
<feature type="non-terminal residue" evidence="14">
    <location>
        <position position="1"/>
    </location>
</feature>
<evidence type="ECO:0000256" key="4">
    <source>
        <dbReference type="ARBA" id="ARBA00022824"/>
    </source>
</evidence>
<dbReference type="STRING" id="983967.A0A1E4T6E2"/>
<evidence type="ECO:0000256" key="7">
    <source>
        <dbReference type="ARBA" id="ARBA00023139"/>
    </source>
</evidence>
<evidence type="ECO:0000256" key="3">
    <source>
        <dbReference type="ARBA" id="ARBA00022692"/>
    </source>
</evidence>
<dbReference type="GO" id="GO:0005794">
    <property type="term" value="C:Golgi apparatus"/>
    <property type="evidence" value="ECO:0007669"/>
    <property type="project" value="TreeGrafter"/>
</dbReference>
<gene>
    <name evidence="14" type="ORF">CANARDRAFT_189297</name>
</gene>
<dbReference type="PANTHER" id="PTHR22883:SF489">
    <property type="entry name" value="PALMITOYLTRANSFERASE SWF1"/>
    <property type="match status" value="1"/>
</dbReference>
<feature type="transmembrane region" description="Helical" evidence="12">
    <location>
        <begin position="114"/>
        <end position="136"/>
    </location>
</feature>
<dbReference type="OrthoDB" id="9909019at2759"/>
<dbReference type="PANTHER" id="PTHR22883">
    <property type="entry name" value="ZINC FINGER DHHC DOMAIN CONTAINING PROTEIN"/>
    <property type="match status" value="1"/>
</dbReference>
<keyword evidence="5 12" id="KW-1133">Transmembrane helix</keyword>
<feature type="domain" description="Palmitoyltransferase DHHC" evidence="13">
    <location>
        <begin position="174"/>
        <end position="312"/>
    </location>
</feature>